<sequence>MKNWKLTSLMQPSAAKTLCVSIHDVAPATWPECRCLIEAIREVADIPLTFLVVPCFHGMAASPPDYERALERLVSQGHELALHGYFHLDSAPKHGLRSRFVRTVYTQQEGEFAALDAAEARRRIDLGLAWFRERNLPVNGFVAPAWLLGEGSWNALSGFPFDYTTTFSRFFLLPENASLFTPSLVYTARNAAGRFISPIWAEVLGNLLAASPLIRFSLHPRDARYPGLVRHSQRMLEKLLESRAPLTKLAFARQWAEEIRETKRGCSVSSEI</sequence>
<dbReference type="Gene3D" id="3.20.20.370">
    <property type="entry name" value="Glycoside hydrolase/deacetylase"/>
    <property type="match status" value="1"/>
</dbReference>
<evidence type="ECO:0008006" key="3">
    <source>
        <dbReference type="Google" id="ProtNLM"/>
    </source>
</evidence>
<evidence type="ECO:0000313" key="2">
    <source>
        <dbReference type="Proteomes" id="UP000295382"/>
    </source>
</evidence>
<evidence type="ECO:0000313" key="1">
    <source>
        <dbReference type="EMBL" id="TCS39444.1"/>
    </source>
</evidence>
<protein>
    <recommendedName>
        <fullName evidence="3">Deacetylase</fullName>
    </recommendedName>
</protein>
<proteinExistence type="predicted"/>
<dbReference type="RefSeq" id="WP_243656615.1">
    <property type="nucleotide sequence ID" value="NZ_SLZQ01000001.1"/>
</dbReference>
<dbReference type="Pfam" id="PF10096">
    <property type="entry name" value="DUF2334"/>
    <property type="match status" value="1"/>
</dbReference>
<keyword evidence="2" id="KW-1185">Reference proteome</keyword>
<dbReference type="GO" id="GO:0005975">
    <property type="term" value="P:carbohydrate metabolic process"/>
    <property type="evidence" value="ECO:0007669"/>
    <property type="project" value="InterPro"/>
</dbReference>
<organism evidence="1 2">
    <name type="scientific">Paucimonas lemoignei</name>
    <name type="common">Pseudomonas lemoignei</name>
    <dbReference type="NCBI Taxonomy" id="29443"/>
    <lineage>
        <taxon>Bacteria</taxon>
        <taxon>Pseudomonadati</taxon>
        <taxon>Pseudomonadota</taxon>
        <taxon>Betaproteobacteria</taxon>
        <taxon>Burkholderiales</taxon>
        <taxon>Burkholderiaceae</taxon>
        <taxon>Paucimonas</taxon>
    </lineage>
</organism>
<gene>
    <name evidence="1" type="ORF">EDC30_101400</name>
</gene>
<comment type="caution">
    <text evidence="1">The sequence shown here is derived from an EMBL/GenBank/DDBJ whole genome shotgun (WGS) entry which is preliminary data.</text>
</comment>
<dbReference type="EMBL" id="SLZQ01000001">
    <property type="protein sequence ID" value="TCS39444.1"/>
    <property type="molecule type" value="Genomic_DNA"/>
</dbReference>
<reference evidence="1 2" key="1">
    <citation type="submission" date="2019-03" db="EMBL/GenBank/DDBJ databases">
        <title>Genomic Encyclopedia of Type Strains, Phase IV (KMG-IV): sequencing the most valuable type-strain genomes for metagenomic binning, comparative biology and taxonomic classification.</title>
        <authorList>
            <person name="Goeker M."/>
        </authorList>
    </citation>
    <scope>NUCLEOTIDE SEQUENCE [LARGE SCALE GENOMIC DNA]</scope>
    <source>
        <strain evidence="1 2">DSM 7445</strain>
    </source>
</reference>
<dbReference type="InterPro" id="IPR011330">
    <property type="entry name" value="Glyco_hydro/deAcase_b/a-brl"/>
</dbReference>
<dbReference type="Proteomes" id="UP000295382">
    <property type="component" value="Unassembled WGS sequence"/>
</dbReference>
<dbReference type="AlphaFoldDB" id="A0A4R3I2I7"/>
<dbReference type="SUPFAM" id="SSF88713">
    <property type="entry name" value="Glycoside hydrolase/deacetylase"/>
    <property type="match status" value="1"/>
</dbReference>
<dbReference type="CDD" id="cd11374">
    <property type="entry name" value="CE4_u10"/>
    <property type="match status" value="1"/>
</dbReference>
<dbReference type="InterPro" id="IPR018763">
    <property type="entry name" value="DUF2334"/>
</dbReference>
<name>A0A4R3I2I7_PAULE</name>
<accession>A0A4R3I2I7</accession>